<keyword evidence="2" id="KW-0732">Signal</keyword>
<proteinExistence type="predicted"/>
<dbReference type="Proteomes" id="UP000020681">
    <property type="component" value="Unassembled WGS sequence"/>
</dbReference>
<protein>
    <submittedName>
        <fullName evidence="3">Thiol-disulfide oxidoreductase</fullName>
    </submittedName>
</protein>
<evidence type="ECO:0000256" key="2">
    <source>
        <dbReference type="SAM" id="SignalP"/>
    </source>
</evidence>
<accession>A0ABN0R5M3</accession>
<evidence type="ECO:0000313" key="4">
    <source>
        <dbReference type="Proteomes" id="UP000020681"/>
    </source>
</evidence>
<feature type="region of interest" description="Disordered" evidence="1">
    <location>
        <begin position="36"/>
        <end position="61"/>
    </location>
</feature>
<keyword evidence="4" id="KW-1185">Reference proteome</keyword>
<sequence>MTMRRLVIAAAVLAALLTGCSGRDAVVQGGTFEFVSPAARPTSSTTRRPVEATPGRCRGRT</sequence>
<feature type="signal peptide" evidence="2">
    <location>
        <begin position="1"/>
        <end position="25"/>
    </location>
</feature>
<dbReference type="EMBL" id="JAOL01000077">
    <property type="protein sequence ID" value="EUA92447.1"/>
    <property type="molecule type" value="Genomic_DNA"/>
</dbReference>
<dbReference type="PROSITE" id="PS51257">
    <property type="entry name" value="PROKAR_LIPOPROTEIN"/>
    <property type="match status" value="1"/>
</dbReference>
<gene>
    <name evidence="3" type="ORF">I551_1041</name>
</gene>
<evidence type="ECO:0000313" key="3">
    <source>
        <dbReference type="EMBL" id="EUA92447.1"/>
    </source>
</evidence>
<comment type="caution">
    <text evidence="3">The sequence shown here is derived from an EMBL/GenBank/DDBJ whole genome shotgun (WGS) entry which is preliminary data.</text>
</comment>
<feature type="chain" id="PRO_5046531554" evidence="2">
    <location>
        <begin position="26"/>
        <end position="61"/>
    </location>
</feature>
<reference evidence="3 4" key="1">
    <citation type="submission" date="2014-01" db="EMBL/GenBank/DDBJ databases">
        <authorList>
            <person name="Dobos K."/>
            <person name="Lenaerts A."/>
            <person name="Ordway D."/>
            <person name="DeGroote M.A."/>
            <person name="Parker T."/>
            <person name="Sizemore C."/>
            <person name="Tallon L.J."/>
            <person name="Sadzewicz L.K."/>
            <person name="Sengamalay N."/>
            <person name="Fraser C.M."/>
            <person name="Hine E."/>
            <person name="Shefchek K.A."/>
            <person name="Das S.P."/>
            <person name="Tettelin H."/>
        </authorList>
    </citation>
    <scope>NUCLEOTIDE SEQUENCE [LARGE SCALE GENOMIC DNA]</scope>
    <source>
        <strain evidence="3 4">Harvey</strain>
    </source>
</reference>
<organism evidence="3 4">
    <name type="scientific">Mycobacterium ulcerans str. Harvey</name>
    <dbReference type="NCBI Taxonomy" id="1299332"/>
    <lineage>
        <taxon>Bacteria</taxon>
        <taxon>Bacillati</taxon>
        <taxon>Actinomycetota</taxon>
        <taxon>Actinomycetes</taxon>
        <taxon>Mycobacteriales</taxon>
        <taxon>Mycobacteriaceae</taxon>
        <taxon>Mycobacterium</taxon>
        <taxon>Mycobacterium ulcerans group</taxon>
    </lineage>
</organism>
<name>A0ABN0R5M3_MYCUL</name>
<evidence type="ECO:0000256" key="1">
    <source>
        <dbReference type="SAM" id="MobiDB-lite"/>
    </source>
</evidence>